<feature type="signal peptide" evidence="1">
    <location>
        <begin position="1"/>
        <end position="28"/>
    </location>
</feature>
<dbReference type="Proteomes" id="UP000199026">
    <property type="component" value="Unassembled WGS sequence"/>
</dbReference>
<proteinExistence type="predicted"/>
<organism evidence="2 3">
    <name type="scientific">Lentibacter algarum</name>
    <dbReference type="NCBI Taxonomy" id="576131"/>
    <lineage>
        <taxon>Bacteria</taxon>
        <taxon>Pseudomonadati</taxon>
        <taxon>Pseudomonadota</taxon>
        <taxon>Alphaproteobacteria</taxon>
        <taxon>Rhodobacterales</taxon>
        <taxon>Roseobacteraceae</taxon>
        <taxon>Lentibacter</taxon>
    </lineage>
</organism>
<gene>
    <name evidence="2" type="ORF">SAMN05444486_103641</name>
</gene>
<reference evidence="2 3" key="1">
    <citation type="submission" date="2016-10" db="EMBL/GenBank/DDBJ databases">
        <authorList>
            <person name="de Groot N.N."/>
        </authorList>
    </citation>
    <scope>NUCLEOTIDE SEQUENCE [LARGE SCALE GENOMIC DNA]</scope>
    <source>
        <strain evidence="2 3">DSM 24677</strain>
    </source>
</reference>
<evidence type="ECO:0000313" key="3">
    <source>
        <dbReference type="Proteomes" id="UP000199026"/>
    </source>
</evidence>
<evidence type="ECO:0000313" key="2">
    <source>
        <dbReference type="EMBL" id="SDY76571.1"/>
    </source>
</evidence>
<dbReference type="RefSeq" id="WP_245724459.1">
    <property type="nucleotide sequence ID" value="NZ_CALLJM010000005.1"/>
</dbReference>
<dbReference type="GeneID" id="78125583"/>
<feature type="chain" id="PRO_5011575723" evidence="1">
    <location>
        <begin position="29"/>
        <end position="106"/>
    </location>
</feature>
<dbReference type="EMBL" id="FNPR01000003">
    <property type="protein sequence ID" value="SDY76571.1"/>
    <property type="molecule type" value="Genomic_DNA"/>
</dbReference>
<protein>
    <submittedName>
        <fullName evidence="2">Uncharacterized protein</fullName>
    </submittedName>
</protein>
<keyword evidence="1" id="KW-0732">Signal</keyword>
<dbReference type="STRING" id="576131.SAMN05444486_103641"/>
<accession>A0A1H3MIR7</accession>
<name>A0A1H3MIR7_9RHOB</name>
<keyword evidence="3" id="KW-1185">Reference proteome</keyword>
<sequence>MIERIYTRRMFALFLGCAAILTSLPAYADSCTTRDVMVERLKGDYHENLAGGGLHGEAAVVEVWASPETGTFTVISTDTSGQSCILATGTDWQGQSALTKVSGQTS</sequence>
<evidence type="ECO:0000256" key="1">
    <source>
        <dbReference type="SAM" id="SignalP"/>
    </source>
</evidence>
<dbReference type="AlphaFoldDB" id="A0A1H3MIR7"/>